<keyword evidence="9" id="KW-1185">Reference proteome</keyword>
<evidence type="ECO:0000256" key="2">
    <source>
        <dbReference type="ARBA" id="ARBA00022833"/>
    </source>
</evidence>
<keyword evidence="2" id="KW-0862">Zinc</keyword>
<name>A0A1B9GLQ4_9TREE</name>
<evidence type="ECO:0008006" key="10">
    <source>
        <dbReference type="Google" id="ProtNLM"/>
    </source>
</evidence>
<keyword evidence="5" id="KW-0804">Transcription</keyword>
<dbReference type="OrthoDB" id="2154091at2759"/>
<sequence>MPSLVSTASVDIPLPLDLNVVTSQNGQNGMGENQWSPFSTLRADLDMNNGPLPAAGPSTARLPLAELSGPRQKRSRVDDRVSPGSPSSQDHMERVERADRLKRAADGRLRHYGPISIWSQKHSDAGQFGDSPPPDLVAPPTSWASNLPPELFIDQATHDLAMERFSAYYAPWCVVADMPGFTADLDLICKDPLAPWRTMVYSPLLHCTSLFLGLCLLHRQPTRETWDLFQHHCLNLLRRECANMTISTLLAINLLSSCMHFDAEVGYLYFGMAVAAVQTVSSRVRNRSRSYVERGEMTSGEQSARDTAMGTLYLQDVLRAVGFGRSPMFPASYAGVLPPIDASMDAEPWLLPSDLVATTNPAIRRLAGLPSTRSTVLHWTARLGVILRAVIDNLSMQQRSDDDSQAVEVQITFGAASIFLLNEVGANLSVGEGRTTVECIDSCLELLRRQATTWSTPDNALEVLLHLKSEWLPSVNEQGDLATGMTNDNHDLLGQLSAKDFEELLSTFDFRF</sequence>
<evidence type="ECO:0000256" key="6">
    <source>
        <dbReference type="ARBA" id="ARBA00023242"/>
    </source>
</evidence>
<dbReference type="GO" id="GO:0003677">
    <property type="term" value="F:DNA binding"/>
    <property type="evidence" value="ECO:0007669"/>
    <property type="project" value="UniProtKB-KW"/>
</dbReference>
<dbReference type="InterPro" id="IPR051615">
    <property type="entry name" value="Transcr_Regulatory_Elem"/>
</dbReference>
<keyword evidence="4" id="KW-0238">DNA-binding</keyword>
<reference evidence="9" key="2">
    <citation type="submission" date="2013-12" db="EMBL/GenBank/DDBJ databases">
        <title>Evolution of pathogenesis and genome organization in the Tremellales.</title>
        <authorList>
            <person name="Cuomo C."/>
            <person name="Litvintseva A."/>
            <person name="Heitman J."/>
            <person name="Chen Y."/>
            <person name="Sun S."/>
            <person name="Springer D."/>
            <person name="Dromer F."/>
            <person name="Young S."/>
            <person name="Zeng Q."/>
            <person name="Chapman S."/>
            <person name="Gujja S."/>
            <person name="Saif S."/>
            <person name="Birren B."/>
        </authorList>
    </citation>
    <scope>NUCLEOTIDE SEQUENCE [LARGE SCALE GENOMIC DNA]</scope>
    <source>
        <strain evidence="9">BCC8398</strain>
    </source>
</reference>
<keyword evidence="1" id="KW-0479">Metal-binding</keyword>
<dbReference type="EMBL" id="KI669511">
    <property type="protein sequence ID" value="OCF32024.1"/>
    <property type="molecule type" value="Genomic_DNA"/>
</dbReference>
<dbReference type="PANTHER" id="PTHR31313:SF81">
    <property type="entry name" value="TY1 ENHANCER ACTIVATOR"/>
    <property type="match status" value="1"/>
</dbReference>
<keyword evidence="6" id="KW-0539">Nucleus</keyword>
<accession>A0A1B9GLQ4</accession>
<proteinExistence type="predicted"/>
<evidence type="ECO:0000256" key="7">
    <source>
        <dbReference type="SAM" id="MobiDB-lite"/>
    </source>
</evidence>
<dbReference type="GO" id="GO:0046872">
    <property type="term" value="F:metal ion binding"/>
    <property type="evidence" value="ECO:0007669"/>
    <property type="project" value="UniProtKB-KW"/>
</dbReference>
<gene>
    <name evidence="8" type="ORF">I316_06410</name>
</gene>
<evidence type="ECO:0000313" key="9">
    <source>
        <dbReference type="Proteomes" id="UP000092666"/>
    </source>
</evidence>
<evidence type="ECO:0000256" key="4">
    <source>
        <dbReference type="ARBA" id="ARBA00023125"/>
    </source>
</evidence>
<keyword evidence="3" id="KW-0805">Transcription regulation</keyword>
<protein>
    <recommendedName>
        <fullName evidence="10">Transcription factor domain-containing protein</fullName>
    </recommendedName>
</protein>
<organism evidence="8 9">
    <name type="scientific">Kwoniella heveanensis BCC8398</name>
    <dbReference type="NCBI Taxonomy" id="1296120"/>
    <lineage>
        <taxon>Eukaryota</taxon>
        <taxon>Fungi</taxon>
        <taxon>Dikarya</taxon>
        <taxon>Basidiomycota</taxon>
        <taxon>Agaricomycotina</taxon>
        <taxon>Tremellomycetes</taxon>
        <taxon>Tremellales</taxon>
        <taxon>Cryptococcaceae</taxon>
        <taxon>Kwoniella</taxon>
    </lineage>
</organism>
<evidence type="ECO:0000256" key="5">
    <source>
        <dbReference type="ARBA" id="ARBA00023163"/>
    </source>
</evidence>
<dbReference type="PANTHER" id="PTHR31313">
    <property type="entry name" value="TY1 ENHANCER ACTIVATOR"/>
    <property type="match status" value="1"/>
</dbReference>
<dbReference type="CDD" id="cd12148">
    <property type="entry name" value="fungal_TF_MHR"/>
    <property type="match status" value="1"/>
</dbReference>
<evidence type="ECO:0000256" key="1">
    <source>
        <dbReference type="ARBA" id="ARBA00022723"/>
    </source>
</evidence>
<dbReference type="AlphaFoldDB" id="A0A1B9GLQ4"/>
<feature type="region of interest" description="Disordered" evidence="7">
    <location>
        <begin position="46"/>
        <end position="96"/>
    </location>
</feature>
<dbReference type="Proteomes" id="UP000092666">
    <property type="component" value="Unassembled WGS sequence"/>
</dbReference>
<evidence type="ECO:0000313" key="8">
    <source>
        <dbReference type="EMBL" id="OCF32024.1"/>
    </source>
</evidence>
<reference evidence="8 9" key="1">
    <citation type="submission" date="2013-07" db="EMBL/GenBank/DDBJ databases">
        <title>The Genome Sequence of Cryptococcus heveanensis BCC8398.</title>
        <authorList>
            <consortium name="The Broad Institute Genome Sequencing Platform"/>
            <person name="Cuomo C."/>
            <person name="Litvintseva A."/>
            <person name="Chen Y."/>
            <person name="Heitman J."/>
            <person name="Sun S."/>
            <person name="Springer D."/>
            <person name="Dromer F."/>
            <person name="Young S.K."/>
            <person name="Zeng Q."/>
            <person name="Gargeya S."/>
            <person name="Fitzgerald M."/>
            <person name="Abouelleil A."/>
            <person name="Alvarado L."/>
            <person name="Berlin A.M."/>
            <person name="Chapman S.B."/>
            <person name="Dewar J."/>
            <person name="Goldberg J."/>
            <person name="Griggs A."/>
            <person name="Gujja S."/>
            <person name="Hansen M."/>
            <person name="Howarth C."/>
            <person name="Imamovic A."/>
            <person name="Larimer J."/>
            <person name="McCowan C."/>
            <person name="Murphy C."/>
            <person name="Pearson M."/>
            <person name="Priest M."/>
            <person name="Roberts A."/>
            <person name="Saif S."/>
            <person name="Shea T."/>
            <person name="Sykes S."/>
            <person name="Wortman J."/>
            <person name="Nusbaum C."/>
            <person name="Birren B."/>
        </authorList>
    </citation>
    <scope>NUCLEOTIDE SEQUENCE [LARGE SCALE GENOMIC DNA]</scope>
    <source>
        <strain evidence="8 9">BCC8398</strain>
    </source>
</reference>
<evidence type="ECO:0000256" key="3">
    <source>
        <dbReference type="ARBA" id="ARBA00023015"/>
    </source>
</evidence>